<dbReference type="Proteomes" id="UP000251993">
    <property type="component" value="Chromosome"/>
</dbReference>
<organism evidence="1 2">
    <name type="scientific">Runella rosea</name>
    <dbReference type="NCBI Taxonomy" id="2259595"/>
    <lineage>
        <taxon>Bacteria</taxon>
        <taxon>Pseudomonadati</taxon>
        <taxon>Bacteroidota</taxon>
        <taxon>Cytophagia</taxon>
        <taxon>Cytophagales</taxon>
        <taxon>Spirosomataceae</taxon>
        <taxon>Runella</taxon>
    </lineage>
</organism>
<dbReference type="AlphaFoldDB" id="A0A344TH32"/>
<dbReference type="Gene3D" id="1.10.10.10">
    <property type="entry name" value="Winged helix-like DNA-binding domain superfamily/Winged helix DNA-binding domain"/>
    <property type="match status" value="1"/>
</dbReference>
<dbReference type="RefSeq" id="WP_114066738.1">
    <property type="nucleotide sequence ID" value="NZ_CP030850.1"/>
</dbReference>
<evidence type="ECO:0008006" key="3">
    <source>
        <dbReference type="Google" id="ProtNLM"/>
    </source>
</evidence>
<dbReference type="OrthoDB" id="1386348at2"/>
<evidence type="ECO:0000313" key="2">
    <source>
        <dbReference type="Proteomes" id="UP000251993"/>
    </source>
</evidence>
<dbReference type="Gene3D" id="1.10.150.20">
    <property type="entry name" value="5' to 3' exonuclease, C-terminal subdomain"/>
    <property type="match status" value="1"/>
</dbReference>
<gene>
    <name evidence="1" type="ORF">DR864_09505</name>
</gene>
<evidence type="ECO:0000313" key="1">
    <source>
        <dbReference type="EMBL" id="AXE17953.1"/>
    </source>
</evidence>
<dbReference type="KEGG" id="run:DR864_09505"/>
<protein>
    <recommendedName>
        <fullName evidence="3">RNA polymerase sigma-70 region 4 domain-containing protein</fullName>
    </recommendedName>
</protein>
<dbReference type="EMBL" id="CP030850">
    <property type="protein sequence ID" value="AXE17953.1"/>
    <property type="molecule type" value="Genomic_DNA"/>
</dbReference>
<proteinExistence type="predicted"/>
<accession>A0A344TH32</accession>
<keyword evidence="2" id="KW-1185">Reference proteome</keyword>
<reference evidence="1 2" key="1">
    <citation type="submission" date="2018-07" db="EMBL/GenBank/DDBJ databases">
        <title>Genome sequencing of Runella.</title>
        <authorList>
            <person name="Baek M.-G."/>
            <person name="Yi H."/>
        </authorList>
    </citation>
    <scope>NUCLEOTIDE SEQUENCE [LARGE SCALE GENOMIC DNA]</scope>
    <source>
        <strain evidence="1 2">HYN0085</strain>
    </source>
</reference>
<name>A0A344TH32_9BACT</name>
<sequence>MSKHKIQINEIFSHENISIRSFTVCKNNGLKDLKSILNYYKKNKTFINLRNCGNKSNKELITLCIKYIENENAINILPIKENIFTETISIEEIIDYENISIRSYNVCKSNSLRDLKSLLEYYQNNKTFLNLRNCGSKSNEELTNLCLKYIDKENITKLTVPTRENPFVALISTLTRSQREVINSFIESNSNNLSNRSKNAIVSFLKGNLKIRNVSDNILTNDQFSIKDIKNVGTKTTNEIEQFIDSIKVFIEIVGKVENESKLIALKNKFYINKTFLISEIPNEILENLSIFNLVDFLIKNNALFKSHQNIVFQKSVKIYKDQQELTLTQVGKDLNITKERARQIRKNCLDEMFNKLQFIKNIDENLLQKYGIDINQDFIRIDEDLNYSINTLNKTNFSNEFNLFIIFIYISKNFELIGNIEDVLEPKYIKHRNRHNWKNFYLVNRNISKEFDFNALVDDINGRLNERINDTYSFNFLSYLTNFLKTEKKIILPIILSISEKIINQEFELYLDLYETLVFKRNTVKQVTEYAIEVLEKIGIPSKIEVIYNLIQKDYPEITKSVDSLRGSLQRTSEIIYFGRSSTYGLKKWEKEKDNIKGGTIRQIVIEYLENNSSPQHISKIASYVLQFRPNSNEYSIIQNLKLDESETFIFYKNSIIGLSQKIYEDKYILSDGSKINEKKTWEERFDELTDFLNANNRLPFSSGCPDTELILNRWYKIQVRKIKKIALDDKKCSLIKEVINKFEKETLQKRKVNDIEKYNKLKQFIIENRRLPSANKMGEESLYKFFYKQRTKFNQGCLKKEEECIFIEIAKIIQTNKYESRRK</sequence>
<dbReference type="InterPro" id="IPR036388">
    <property type="entry name" value="WH-like_DNA-bd_sf"/>
</dbReference>